<proteinExistence type="predicted"/>
<organism evidence="1">
    <name type="scientific">Trichuris suis</name>
    <name type="common">pig whipworm</name>
    <dbReference type="NCBI Taxonomy" id="68888"/>
    <lineage>
        <taxon>Eukaryota</taxon>
        <taxon>Metazoa</taxon>
        <taxon>Ecdysozoa</taxon>
        <taxon>Nematoda</taxon>
        <taxon>Enoplea</taxon>
        <taxon>Dorylaimia</taxon>
        <taxon>Trichinellida</taxon>
        <taxon>Trichuridae</taxon>
        <taxon>Trichuris</taxon>
    </lineage>
</organism>
<accession>A0A085N4B4</accession>
<name>A0A085N4B4_9BILA</name>
<sequence>MHAASDNFLTFKYANRELARLFGKRDKETIQTDMVSNGVEWKFMTERAPWTGLGDPLTPLTR</sequence>
<dbReference type="AlphaFoldDB" id="A0A085N4B4"/>
<dbReference type="EMBL" id="KL367557">
    <property type="protein sequence ID" value="KFD64310.1"/>
    <property type="molecule type" value="Genomic_DNA"/>
</dbReference>
<reference evidence="1" key="1">
    <citation type="journal article" date="2014" name="Nat. Genet.">
        <title>Genome and transcriptome of the porcine whipworm Trichuris suis.</title>
        <authorList>
            <person name="Jex A.R."/>
            <person name="Nejsum P."/>
            <person name="Schwarz E.M."/>
            <person name="Hu L."/>
            <person name="Young N.D."/>
            <person name="Hall R.S."/>
            <person name="Korhonen P.K."/>
            <person name="Liao S."/>
            <person name="Thamsborg S."/>
            <person name="Xia J."/>
            <person name="Xu P."/>
            <person name="Wang S."/>
            <person name="Scheerlinck J.P."/>
            <person name="Hofmann A."/>
            <person name="Sternberg P.W."/>
            <person name="Wang J."/>
            <person name="Gasser R.B."/>
        </authorList>
    </citation>
    <scope>NUCLEOTIDE SEQUENCE [LARGE SCALE GENOMIC DNA]</scope>
    <source>
        <strain evidence="1">DCEP-RM93F</strain>
    </source>
</reference>
<dbReference type="Proteomes" id="UP000030758">
    <property type="component" value="Unassembled WGS sequence"/>
</dbReference>
<protein>
    <submittedName>
        <fullName evidence="1">Uncharacterized protein</fullName>
    </submittedName>
</protein>
<gene>
    <name evidence="1" type="ORF">M514_23478</name>
</gene>
<evidence type="ECO:0000313" key="1">
    <source>
        <dbReference type="EMBL" id="KFD64310.1"/>
    </source>
</evidence>